<reference evidence="2" key="3">
    <citation type="submission" date="2022-06" db="UniProtKB">
        <authorList>
            <consortium name="EnsemblPlants"/>
        </authorList>
    </citation>
    <scope>IDENTIFICATION</scope>
</reference>
<evidence type="ECO:0000313" key="2">
    <source>
        <dbReference type="EnsemblPlants" id="TuG1812G0100001994.01.T01.cds366399"/>
    </source>
</evidence>
<feature type="domain" description="Protein kinase" evidence="1">
    <location>
        <begin position="1"/>
        <end position="111"/>
    </location>
</feature>
<sequence length="111" mass="12134">MPKRNLDTWLHNTYSGSSSKCLSLAPRASIATGIADTVAYLHNDCERKIIHCDLKPTNILLDDDKNAYLGGFGIASLIGHSSLVTSTRLKVTIGYIALGTFPHVYLLWTSI</sequence>
<evidence type="ECO:0000259" key="1">
    <source>
        <dbReference type="PROSITE" id="PS50011"/>
    </source>
</evidence>
<protein>
    <recommendedName>
        <fullName evidence="1">Protein kinase domain-containing protein</fullName>
    </recommendedName>
</protein>
<dbReference type="EnsemblPlants" id="TuG1812G0100001994.01.T01">
    <property type="protein sequence ID" value="TuG1812G0100001994.01.T01.cds366399"/>
    <property type="gene ID" value="TuG1812G0100001994.01"/>
</dbReference>
<dbReference type="GO" id="GO:0004672">
    <property type="term" value="F:protein kinase activity"/>
    <property type="evidence" value="ECO:0007669"/>
    <property type="project" value="InterPro"/>
</dbReference>
<dbReference type="Pfam" id="PF00069">
    <property type="entry name" value="Pkinase"/>
    <property type="match status" value="1"/>
</dbReference>
<dbReference type="InterPro" id="IPR000719">
    <property type="entry name" value="Prot_kinase_dom"/>
</dbReference>
<organism evidence="2 3">
    <name type="scientific">Triticum urartu</name>
    <name type="common">Red wild einkorn</name>
    <name type="synonym">Crithodium urartu</name>
    <dbReference type="NCBI Taxonomy" id="4572"/>
    <lineage>
        <taxon>Eukaryota</taxon>
        <taxon>Viridiplantae</taxon>
        <taxon>Streptophyta</taxon>
        <taxon>Embryophyta</taxon>
        <taxon>Tracheophyta</taxon>
        <taxon>Spermatophyta</taxon>
        <taxon>Magnoliopsida</taxon>
        <taxon>Liliopsida</taxon>
        <taxon>Poales</taxon>
        <taxon>Poaceae</taxon>
        <taxon>BOP clade</taxon>
        <taxon>Pooideae</taxon>
        <taxon>Triticodae</taxon>
        <taxon>Triticeae</taxon>
        <taxon>Triticinae</taxon>
        <taxon>Triticum</taxon>
    </lineage>
</organism>
<dbReference type="AlphaFoldDB" id="A0A8R7P3J3"/>
<dbReference type="InterPro" id="IPR051564">
    <property type="entry name" value="LRR_receptor-like_kinase"/>
</dbReference>
<name>A0A8R7P3J3_TRIUA</name>
<dbReference type="GO" id="GO:0016020">
    <property type="term" value="C:membrane"/>
    <property type="evidence" value="ECO:0007669"/>
    <property type="project" value="TreeGrafter"/>
</dbReference>
<evidence type="ECO:0000313" key="3">
    <source>
        <dbReference type="Proteomes" id="UP000015106"/>
    </source>
</evidence>
<proteinExistence type="predicted"/>
<dbReference type="SUPFAM" id="SSF56112">
    <property type="entry name" value="Protein kinase-like (PK-like)"/>
    <property type="match status" value="1"/>
</dbReference>
<dbReference type="InterPro" id="IPR011009">
    <property type="entry name" value="Kinase-like_dom_sf"/>
</dbReference>
<accession>A0A8R7P3J3</accession>
<keyword evidence="3" id="KW-1185">Reference proteome</keyword>
<dbReference type="PROSITE" id="PS50011">
    <property type="entry name" value="PROTEIN_KINASE_DOM"/>
    <property type="match status" value="1"/>
</dbReference>
<dbReference type="PANTHER" id="PTHR48055:SF50">
    <property type="entry name" value="PROTEIN KINASE DOMAIN-CONTAINING PROTEIN"/>
    <property type="match status" value="1"/>
</dbReference>
<dbReference type="Gramene" id="TuG1812G0100001994.01.T01">
    <property type="protein sequence ID" value="TuG1812G0100001994.01.T01.cds366399"/>
    <property type="gene ID" value="TuG1812G0100001994.01"/>
</dbReference>
<dbReference type="PANTHER" id="PTHR48055">
    <property type="entry name" value="LEUCINE-RICH REPEAT RECEPTOR PROTEIN KINASE EMS1"/>
    <property type="match status" value="1"/>
</dbReference>
<dbReference type="PROSITE" id="PS00108">
    <property type="entry name" value="PROTEIN_KINASE_ST"/>
    <property type="match status" value="1"/>
</dbReference>
<dbReference type="Proteomes" id="UP000015106">
    <property type="component" value="Chromosome 1"/>
</dbReference>
<reference evidence="2" key="2">
    <citation type="submission" date="2018-03" db="EMBL/GenBank/DDBJ databases">
        <title>The Triticum urartu genome reveals the dynamic nature of wheat genome evolution.</title>
        <authorList>
            <person name="Ling H."/>
            <person name="Ma B."/>
            <person name="Shi X."/>
            <person name="Liu H."/>
            <person name="Dong L."/>
            <person name="Sun H."/>
            <person name="Cao Y."/>
            <person name="Gao Q."/>
            <person name="Zheng S."/>
            <person name="Li Y."/>
            <person name="Yu Y."/>
            <person name="Du H."/>
            <person name="Qi M."/>
            <person name="Li Y."/>
            <person name="Yu H."/>
            <person name="Cui Y."/>
            <person name="Wang N."/>
            <person name="Chen C."/>
            <person name="Wu H."/>
            <person name="Zhao Y."/>
            <person name="Zhang J."/>
            <person name="Li Y."/>
            <person name="Zhou W."/>
            <person name="Zhang B."/>
            <person name="Hu W."/>
            <person name="Eijk M."/>
            <person name="Tang J."/>
            <person name="Witsenboer H."/>
            <person name="Zhao S."/>
            <person name="Li Z."/>
            <person name="Zhang A."/>
            <person name="Wang D."/>
            <person name="Liang C."/>
        </authorList>
    </citation>
    <scope>NUCLEOTIDE SEQUENCE [LARGE SCALE GENOMIC DNA]</scope>
    <source>
        <strain evidence="2">cv. G1812</strain>
    </source>
</reference>
<dbReference type="GO" id="GO:0005524">
    <property type="term" value="F:ATP binding"/>
    <property type="evidence" value="ECO:0007669"/>
    <property type="project" value="InterPro"/>
</dbReference>
<reference evidence="3" key="1">
    <citation type="journal article" date="2013" name="Nature">
        <title>Draft genome of the wheat A-genome progenitor Triticum urartu.</title>
        <authorList>
            <person name="Ling H.Q."/>
            <person name="Zhao S."/>
            <person name="Liu D."/>
            <person name="Wang J."/>
            <person name="Sun H."/>
            <person name="Zhang C."/>
            <person name="Fan H."/>
            <person name="Li D."/>
            <person name="Dong L."/>
            <person name="Tao Y."/>
            <person name="Gao C."/>
            <person name="Wu H."/>
            <person name="Li Y."/>
            <person name="Cui Y."/>
            <person name="Guo X."/>
            <person name="Zheng S."/>
            <person name="Wang B."/>
            <person name="Yu K."/>
            <person name="Liang Q."/>
            <person name="Yang W."/>
            <person name="Lou X."/>
            <person name="Chen J."/>
            <person name="Feng M."/>
            <person name="Jian J."/>
            <person name="Zhang X."/>
            <person name="Luo G."/>
            <person name="Jiang Y."/>
            <person name="Liu J."/>
            <person name="Wang Z."/>
            <person name="Sha Y."/>
            <person name="Zhang B."/>
            <person name="Wu H."/>
            <person name="Tang D."/>
            <person name="Shen Q."/>
            <person name="Xue P."/>
            <person name="Zou S."/>
            <person name="Wang X."/>
            <person name="Liu X."/>
            <person name="Wang F."/>
            <person name="Yang Y."/>
            <person name="An X."/>
            <person name="Dong Z."/>
            <person name="Zhang K."/>
            <person name="Zhang X."/>
            <person name="Luo M.C."/>
            <person name="Dvorak J."/>
            <person name="Tong Y."/>
            <person name="Wang J."/>
            <person name="Yang H."/>
            <person name="Li Z."/>
            <person name="Wang D."/>
            <person name="Zhang A."/>
            <person name="Wang J."/>
        </authorList>
    </citation>
    <scope>NUCLEOTIDE SEQUENCE</scope>
    <source>
        <strain evidence="3">cv. G1812</strain>
    </source>
</reference>
<dbReference type="Gene3D" id="1.10.510.10">
    <property type="entry name" value="Transferase(Phosphotransferase) domain 1"/>
    <property type="match status" value="1"/>
</dbReference>
<dbReference type="InterPro" id="IPR008271">
    <property type="entry name" value="Ser/Thr_kinase_AS"/>
</dbReference>